<dbReference type="RefSeq" id="WP_141421181.1">
    <property type="nucleotide sequence ID" value="NZ_VIAR01000003.1"/>
</dbReference>
<feature type="coiled-coil region" evidence="1">
    <location>
        <begin position="43"/>
        <end position="77"/>
    </location>
</feature>
<reference evidence="3 4" key="1">
    <citation type="submission" date="2019-06" db="EMBL/GenBank/DDBJ databases">
        <title>Flavibacter putida gen. nov., sp. nov., a novel marine bacterium of the family Flavobacteriaceae isolated from coastal seawater.</title>
        <authorList>
            <person name="Feng X."/>
        </authorList>
    </citation>
    <scope>NUCLEOTIDE SEQUENCE [LARGE SCALE GENOMIC DNA]</scope>
    <source>
        <strain evidence="3 4">PLHSN227</strain>
    </source>
</reference>
<feature type="transmembrane region" description="Helical" evidence="2">
    <location>
        <begin position="23"/>
        <end position="43"/>
    </location>
</feature>
<organism evidence="3 4">
    <name type="scientific">Haloflavibacter putidus</name>
    <dbReference type="NCBI Taxonomy" id="2576776"/>
    <lineage>
        <taxon>Bacteria</taxon>
        <taxon>Pseudomonadati</taxon>
        <taxon>Bacteroidota</taxon>
        <taxon>Flavobacteriia</taxon>
        <taxon>Flavobacteriales</taxon>
        <taxon>Flavobacteriaceae</taxon>
        <taxon>Haloflavibacter</taxon>
    </lineage>
</organism>
<proteinExistence type="predicted"/>
<dbReference type="Pfam" id="PF19579">
    <property type="entry name" value="FtsL_2"/>
    <property type="match status" value="1"/>
</dbReference>
<accession>A0A507ZYM4</accession>
<dbReference type="OrthoDB" id="1132266at2"/>
<evidence type="ECO:0000256" key="1">
    <source>
        <dbReference type="SAM" id="Coils"/>
    </source>
</evidence>
<dbReference type="Proteomes" id="UP000317169">
    <property type="component" value="Unassembled WGS sequence"/>
</dbReference>
<name>A0A507ZYM4_9FLAO</name>
<keyword evidence="1" id="KW-0175">Coiled coil</keyword>
<dbReference type="InterPro" id="IPR045755">
    <property type="entry name" value="FtsL-like"/>
</dbReference>
<dbReference type="AlphaFoldDB" id="A0A507ZYM4"/>
<keyword evidence="3" id="KW-0489">Methyltransferase</keyword>
<gene>
    <name evidence="3" type="ORF">FKR84_04965</name>
</gene>
<keyword evidence="2" id="KW-0812">Transmembrane</keyword>
<evidence type="ECO:0000256" key="2">
    <source>
        <dbReference type="SAM" id="Phobius"/>
    </source>
</evidence>
<dbReference type="GO" id="GO:0008168">
    <property type="term" value="F:methyltransferase activity"/>
    <property type="evidence" value="ECO:0007669"/>
    <property type="project" value="UniProtKB-KW"/>
</dbReference>
<evidence type="ECO:0000313" key="4">
    <source>
        <dbReference type="Proteomes" id="UP000317169"/>
    </source>
</evidence>
<evidence type="ECO:0000313" key="3">
    <source>
        <dbReference type="EMBL" id="TQD39845.1"/>
    </source>
</evidence>
<dbReference type="EMBL" id="VIAR01000003">
    <property type="protein sequence ID" value="TQD39845.1"/>
    <property type="molecule type" value="Genomic_DNA"/>
</dbReference>
<sequence length="106" mass="12369">MKQGIYALLKGRFLISDDAMKNWRFILFCTLLAIIMIAFSHNAEKKVHEIARINKEVKELRSEFVDTRKRLMQLKMESTIINRVSALGIKPSETPPQKLIIKRNLK</sequence>
<comment type="caution">
    <text evidence="3">The sequence shown here is derived from an EMBL/GenBank/DDBJ whole genome shotgun (WGS) entry which is preliminary data.</text>
</comment>
<protein>
    <submittedName>
        <fullName evidence="3">S-adenosyl-methyltransferase</fullName>
    </submittedName>
</protein>
<keyword evidence="2" id="KW-1133">Transmembrane helix</keyword>
<dbReference type="GO" id="GO:0032259">
    <property type="term" value="P:methylation"/>
    <property type="evidence" value="ECO:0007669"/>
    <property type="project" value="UniProtKB-KW"/>
</dbReference>
<keyword evidence="2" id="KW-0472">Membrane</keyword>
<keyword evidence="4" id="KW-1185">Reference proteome</keyword>
<keyword evidence="3" id="KW-0808">Transferase</keyword>